<dbReference type="EMBL" id="SOEZ01000055">
    <property type="protein sequence ID" value="TFB49667.1"/>
    <property type="molecule type" value="Genomic_DNA"/>
</dbReference>
<dbReference type="RefSeq" id="WP_134491106.1">
    <property type="nucleotide sequence ID" value="NZ_SOEZ01000055.1"/>
</dbReference>
<keyword evidence="3" id="KW-1185">Reference proteome</keyword>
<evidence type="ECO:0000313" key="3">
    <source>
        <dbReference type="Proteomes" id="UP000297866"/>
    </source>
</evidence>
<dbReference type="Proteomes" id="UP000297866">
    <property type="component" value="Unassembled WGS sequence"/>
</dbReference>
<protein>
    <submittedName>
        <fullName evidence="2">Uncharacterized protein</fullName>
    </submittedName>
</protein>
<feature type="region of interest" description="Disordered" evidence="1">
    <location>
        <begin position="1"/>
        <end position="74"/>
    </location>
</feature>
<accession>A0A4V3I6C6</accession>
<feature type="compositionally biased region" description="Polar residues" evidence="1">
    <location>
        <begin position="10"/>
        <end position="19"/>
    </location>
</feature>
<organism evidence="2 3">
    <name type="scientific">Cryobacterium tagatosivorans</name>
    <dbReference type="NCBI Taxonomy" id="1259199"/>
    <lineage>
        <taxon>Bacteria</taxon>
        <taxon>Bacillati</taxon>
        <taxon>Actinomycetota</taxon>
        <taxon>Actinomycetes</taxon>
        <taxon>Micrococcales</taxon>
        <taxon>Microbacteriaceae</taxon>
        <taxon>Cryobacterium</taxon>
    </lineage>
</organism>
<feature type="compositionally biased region" description="Basic and acidic residues" evidence="1">
    <location>
        <begin position="65"/>
        <end position="74"/>
    </location>
</feature>
<reference evidence="2 3" key="1">
    <citation type="submission" date="2019-03" db="EMBL/GenBank/DDBJ databases">
        <title>Genomics of glacier-inhabiting Cryobacterium strains.</title>
        <authorList>
            <person name="Liu Q."/>
            <person name="Xin Y.-H."/>
        </authorList>
    </citation>
    <scope>NUCLEOTIDE SEQUENCE [LARGE SCALE GENOMIC DNA]</scope>
    <source>
        <strain evidence="2 3">Sr47</strain>
    </source>
</reference>
<comment type="caution">
    <text evidence="2">The sequence shown here is derived from an EMBL/GenBank/DDBJ whole genome shotgun (WGS) entry which is preliminary data.</text>
</comment>
<evidence type="ECO:0000313" key="2">
    <source>
        <dbReference type="EMBL" id="TFB49667.1"/>
    </source>
</evidence>
<sequence length="74" mass="7844">MSEEIATPVSDESGTSQSAKPREPDADSPVGDMSVEGETEVGPYPSLTHIENMEQADLPAVAENAAERKPSEDE</sequence>
<dbReference type="OrthoDB" id="9429774at2"/>
<proteinExistence type="predicted"/>
<name>A0A4V3I6C6_9MICO</name>
<dbReference type="AlphaFoldDB" id="A0A4V3I6C6"/>
<gene>
    <name evidence="2" type="ORF">E3O23_11360</name>
</gene>
<evidence type="ECO:0000256" key="1">
    <source>
        <dbReference type="SAM" id="MobiDB-lite"/>
    </source>
</evidence>